<accession>A0ABQ4WJ18</accession>
<dbReference type="EMBL" id="BQNB010008688">
    <property type="protein sequence ID" value="GJS52888.1"/>
    <property type="molecule type" value="Genomic_DNA"/>
</dbReference>
<feature type="non-terminal residue" evidence="1">
    <location>
        <position position="1"/>
    </location>
</feature>
<keyword evidence="2" id="KW-1185">Reference proteome</keyword>
<protein>
    <submittedName>
        <fullName evidence="1">Uncharacterized protein</fullName>
    </submittedName>
</protein>
<reference evidence="1" key="1">
    <citation type="journal article" date="2022" name="Int. J. Mol. Sci.">
        <title>Draft Genome of Tanacetum Coccineum: Genomic Comparison of Closely Related Tanacetum-Family Plants.</title>
        <authorList>
            <person name="Yamashiro T."/>
            <person name="Shiraishi A."/>
            <person name="Nakayama K."/>
            <person name="Satake H."/>
        </authorList>
    </citation>
    <scope>NUCLEOTIDE SEQUENCE</scope>
</reference>
<dbReference type="Proteomes" id="UP001151760">
    <property type="component" value="Unassembled WGS sequence"/>
</dbReference>
<evidence type="ECO:0000313" key="2">
    <source>
        <dbReference type="Proteomes" id="UP001151760"/>
    </source>
</evidence>
<proteinExistence type="predicted"/>
<reference evidence="1" key="2">
    <citation type="submission" date="2022-01" db="EMBL/GenBank/DDBJ databases">
        <authorList>
            <person name="Yamashiro T."/>
            <person name="Shiraishi A."/>
            <person name="Satake H."/>
            <person name="Nakayama K."/>
        </authorList>
    </citation>
    <scope>NUCLEOTIDE SEQUENCE</scope>
</reference>
<sequence length="100" mass="11259">EVEGSDNDQNDSFDDEGFITPKRMFDMGISDTVKEHEQDINALMRRIKGKGWNSADGSITRFCSVLQLAVRSPSLSLLDGKMRIVKAFPPREVQTSPERN</sequence>
<gene>
    <name evidence="1" type="ORF">Tco_0626250</name>
</gene>
<evidence type="ECO:0000313" key="1">
    <source>
        <dbReference type="EMBL" id="GJS52888.1"/>
    </source>
</evidence>
<organism evidence="1 2">
    <name type="scientific">Tanacetum coccineum</name>
    <dbReference type="NCBI Taxonomy" id="301880"/>
    <lineage>
        <taxon>Eukaryota</taxon>
        <taxon>Viridiplantae</taxon>
        <taxon>Streptophyta</taxon>
        <taxon>Embryophyta</taxon>
        <taxon>Tracheophyta</taxon>
        <taxon>Spermatophyta</taxon>
        <taxon>Magnoliopsida</taxon>
        <taxon>eudicotyledons</taxon>
        <taxon>Gunneridae</taxon>
        <taxon>Pentapetalae</taxon>
        <taxon>asterids</taxon>
        <taxon>campanulids</taxon>
        <taxon>Asterales</taxon>
        <taxon>Asteraceae</taxon>
        <taxon>Asteroideae</taxon>
        <taxon>Anthemideae</taxon>
        <taxon>Anthemidinae</taxon>
        <taxon>Tanacetum</taxon>
    </lineage>
</organism>
<name>A0ABQ4WJ18_9ASTR</name>
<comment type="caution">
    <text evidence="1">The sequence shown here is derived from an EMBL/GenBank/DDBJ whole genome shotgun (WGS) entry which is preliminary data.</text>
</comment>